<sequence>MTSDETDPHDPAAGTTSRVAAPGFRLALAAVLVVLLVAGVVVVGYVVATRSSSADGNLAERVSNVAQGRNEIQEEREQVMEVASQFMLRVNTYGPDLLDEDGRMPEYRELVSELITAKFRTEFEESVGTAEQTVAQAGLGRTSEVYAVGVSTLDADSATALVAGQFTNSFAQGDDAERAEGTPSQYRVRVELVRVEGEWQVDDFAPVTGQGVLPAEPTEPGDGSGSSDGSDGSDGGEQ</sequence>
<comment type="caution">
    <text evidence="5">The sequence shown here is derived from an EMBL/GenBank/DDBJ whole genome shotgun (WGS) entry which is preliminary data.</text>
</comment>
<organism evidence="5 6">
    <name type="scientific">Nocardioides marinisabuli</name>
    <dbReference type="NCBI Taxonomy" id="419476"/>
    <lineage>
        <taxon>Bacteria</taxon>
        <taxon>Bacillati</taxon>
        <taxon>Actinomycetota</taxon>
        <taxon>Actinomycetes</taxon>
        <taxon>Propionibacteriales</taxon>
        <taxon>Nocardioidaceae</taxon>
        <taxon>Nocardioides</taxon>
    </lineage>
</organism>
<dbReference type="AlphaFoldDB" id="A0A7Y9EZB5"/>
<evidence type="ECO:0000256" key="2">
    <source>
        <dbReference type="ARBA" id="ARBA00023136"/>
    </source>
</evidence>
<evidence type="ECO:0000256" key="3">
    <source>
        <dbReference type="SAM" id="MobiDB-lite"/>
    </source>
</evidence>
<evidence type="ECO:0000256" key="4">
    <source>
        <dbReference type="SAM" id="Phobius"/>
    </source>
</evidence>
<dbReference type="PANTHER" id="PTHR37042:SF4">
    <property type="entry name" value="OUTER MEMBRANE PROTEIN RV1973"/>
    <property type="match status" value="1"/>
</dbReference>
<feature type="compositionally biased region" description="Gly residues" evidence="3">
    <location>
        <begin position="222"/>
        <end position="238"/>
    </location>
</feature>
<dbReference type="GO" id="GO:0016020">
    <property type="term" value="C:membrane"/>
    <property type="evidence" value="ECO:0007669"/>
    <property type="project" value="UniProtKB-SubCell"/>
</dbReference>
<dbReference type="Proteomes" id="UP000516957">
    <property type="component" value="Unassembled WGS sequence"/>
</dbReference>
<gene>
    <name evidence="5" type="ORF">BKA08_000724</name>
</gene>
<evidence type="ECO:0000313" key="6">
    <source>
        <dbReference type="Proteomes" id="UP000516957"/>
    </source>
</evidence>
<name>A0A7Y9EZB5_9ACTN</name>
<evidence type="ECO:0008006" key="7">
    <source>
        <dbReference type="Google" id="ProtNLM"/>
    </source>
</evidence>
<feature type="region of interest" description="Disordered" evidence="3">
    <location>
        <begin position="203"/>
        <end position="238"/>
    </location>
</feature>
<dbReference type="PANTHER" id="PTHR37042">
    <property type="entry name" value="OUTER MEMBRANE PROTEIN RV1973"/>
    <property type="match status" value="1"/>
</dbReference>
<proteinExistence type="predicted"/>
<keyword evidence="6" id="KW-1185">Reference proteome</keyword>
<evidence type="ECO:0000256" key="1">
    <source>
        <dbReference type="ARBA" id="ARBA00004370"/>
    </source>
</evidence>
<reference evidence="5 6" key="1">
    <citation type="submission" date="2020-07" db="EMBL/GenBank/DDBJ databases">
        <title>Sequencing the genomes of 1000 actinobacteria strains.</title>
        <authorList>
            <person name="Klenk H.-P."/>
        </authorList>
    </citation>
    <scope>NUCLEOTIDE SEQUENCE [LARGE SCALE GENOMIC DNA]</scope>
    <source>
        <strain evidence="5 6">DSM 18965</strain>
    </source>
</reference>
<feature type="transmembrane region" description="Helical" evidence="4">
    <location>
        <begin position="26"/>
        <end position="48"/>
    </location>
</feature>
<accession>A0A7Y9EZB5</accession>
<keyword evidence="4" id="KW-1133">Transmembrane helix</keyword>
<dbReference type="EMBL" id="JACCBE010000001">
    <property type="protein sequence ID" value="NYD56486.1"/>
    <property type="molecule type" value="Genomic_DNA"/>
</dbReference>
<keyword evidence="2 4" id="KW-0472">Membrane</keyword>
<protein>
    <recommendedName>
        <fullName evidence="7">Mce-associated membrane protein</fullName>
    </recommendedName>
</protein>
<comment type="subcellular location">
    <subcellularLocation>
        <location evidence="1">Membrane</location>
    </subcellularLocation>
</comment>
<dbReference type="RefSeq" id="WP_179614384.1">
    <property type="nucleotide sequence ID" value="NZ_CP059163.1"/>
</dbReference>
<evidence type="ECO:0000313" key="5">
    <source>
        <dbReference type="EMBL" id="NYD56486.1"/>
    </source>
</evidence>
<keyword evidence="4" id="KW-0812">Transmembrane</keyword>